<dbReference type="GO" id="GO:0046872">
    <property type="term" value="F:metal ion binding"/>
    <property type="evidence" value="ECO:0007669"/>
    <property type="project" value="UniProtKB-KW"/>
</dbReference>
<keyword evidence="3" id="KW-0175">Coiled coil</keyword>
<keyword evidence="2" id="KW-0378">Hydrolase</keyword>
<comment type="caution">
    <text evidence="5">The sequence shown here is derived from an EMBL/GenBank/DDBJ whole genome shotgun (WGS) entry which is preliminary data.</text>
</comment>
<dbReference type="Pfam" id="PF00149">
    <property type="entry name" value="Metallophos"/>
    <property type="match status" value="1"/>
</dbReference>
<dbReference type="PANTHER" id="PTHR31302:SF31">
    <property type="entry name" value="PHOSPHODIESTERASE YAEI"/>
    <property type="match status" value="1"/>
</dbReference>
<name>M7NN38_9BACT</name>
<dbReference type="PATRIC" id="fig|1279009.4.peg.1728"/>
<dbReference type="Proteomes" id="UP000011910">
    <property type="component" value="Unassembled WGS sequence"/>
</dbReference>
<dbReference type="Gene3D" id="3.60.21.10">
    <property type="match status" value="1"/>
</dbReference>
<dbReference type="EMBL" id="AODQ01000033">
    <property type="protein sequence ID" value="EMR03155.1"/>
    <property type="molecule type" value="Genomic_DNA"/>
</dbReference>
<evidence type="ECO:0000256" key="1">
    <source>
        <dbReference type="ARBA" id="ARBA00022723"/>
    </source>
</evidence>
<dbReference type="SUPFAM" id="SSF56300">
    <property type="entry name" value="Metallo-dependent phosphatases"/>
    <property type="match status" value="1"/>
</dbReference>
<dbReference type="RefSeq" id="WP_009195098.1">
    <property type="nucleotide sequence ID" value="NZ_AODQ01000033.1"/>
</dbReference>
<dbReference type="GO" id="GO:0009245">
    <property type="term" value="P:lipid A biosynthetic process"/>
    <property type="evidence" value="ECO:0007669"/>
    <property type="project" value="TreeGrafter"/>
</dbReference>
<dbReference type="GO" id="GO:0016020">
    <property type="term" value="C:membrane"/>
    <property type="evidence" value="ECO:0007669"/>
    <property type="project" value="GOC"/>
</dbReference>
<protein>
    <submittedName>
        <fullName evidence="5">Putative phosphoesterase</fullName>
    </submittedName>
</protein>
<dbReference type="InterPro" id="IPR029052">
    <property type="entry name" value="Metallo-depent_PP-like"/>
</dbReference>
<proteinExistence type="predicted"/>
<feature type="domain" description="Calcineurin-like phosphoesterase" evidence="4">
    <location>
        <begin position="13"/>
        <end position="215"/>
    </location>
</feature>
<evidence type="ECO:0000256" key="3">
    <source>
        <dbReference type="SAM" id="Coils"/>
    </source>
</evidence>
<evidence type="ECO:0000256" key="2">
    <source>
        <dbReference type="ARBA" id="ARBA00022801"/>
    </source>
</evidence>
<dbReference type="PANTHER" id="PTHR31302">
    <property type="entry name" value="TRANSMEMBRANE PROTEIN WITH METALLOPHOSPHOESTERASE DOMAIN-RELATED"/>
    <property type="match status" value="1"/>
</dbReference>
<evidence type="ECO:0000313" key="5">
    <source>
        <dbReference type="EMBL" id="EMR03155.1"/>
    </source>
</evidence>
<gene>
    <name evidence="5" type="ORF">ADICEAN_01701</name>
</gene>
<dbReference type="eggNOG" id="COG2129">
    <property type="taxonomic scope" value="Bacteria"/>
</dbReference>
<dbReference type="PIRSF" id="PIRSF008292">
    <property type="entry name" value="UCP008292"/>
    <property type="match status" value="1"/>
</dbReference>
<dbReference type="InterPro" id="IPR051158">
    <property type="entry name" value="Metallophosphoesterase_sf"/>
</dbReference>
<evidence type="ECO:0000313" key="6">
    <source>
        <dbReference type="Proteomes" id="UP000011910"/>
    </source>
</evidence>
<dbReference type="GO" id="GO:0008758">
    <property type="term" value="F:UDP-2,3-diacylglucosamine hydrolase activity"/>
    <property type="evidence" value="ECO:0007669"/>
    <property type="project" value="TreeGrafter"/>
</dbReference>
<sequence length="250" mass="27353">MAEETKEAGRKTRIAAVGDIHVKETDKGKWVDFFRKASEQADVLVLCGDLTNTGDEMEAEVLAGELKACTIPVIGVLGNHDYEKGRHKLIRATLQNENVHILDGEAYVVGDVGFAGVKGFGGGFDKHMLSMFGEGAMKAFVQEAVEEALHLERALTRLDNEYDNLKKIAVMHYSPVKDTVVGEPEAIFPFLGSSRLAEPLNRKQVIAAFHGHAHIGTLEGHTSAGVKVFNVSKPILQKAGYECPFYLFEV</sequence>
<evidence type="ECO:0000259" key="4">
    <source>
        <dbReference type="Pfam" id="PF00149"/>
    </source>
</evidence>
<dbReference type="AlphaFoldDB" id="M7NN38"/>
<reference evidence="5 6" key="1">
    <citation type="journal article" date="2013" name="Genome Announc.">
        <title>Draft Genome Sequence of Cesiribacter andamanensis Strain AMV16T, Isolated from a Soil Sample from a Mud Volcano in the Andaman Islands, India.</title>
        <authorList>
            <person name="Shivaji S."/>
            <person name="Ara S."/>
            <person name="Begum Z."/>
            <person name="Srinivas T.N."/>
            <person name="Singh A."/>
            <person name="Kumar Pinnaka A."/>
        </authorList>
    </citation>
    <scope>NUCLEOTIDE SEQUENCE [LARGE SCALE GENOMIC DNA]</scope>
    <source>
        <strain evidence="5 6">AMV16</strain>
    </source>
</reference>
<dbReference type="InterPro" id="IPR004843">
    <property type="entry name" value="Calcineurin-like_PHP"/>
</dbReference>
<dbReference type="InterPro" id="IPR016538">
    <property type="entry name" value="UCP008292"/>
</dbReference>
<dbReference type="STRING" id="1279009.ADICEAN_01701"/>
<keyword evidence="6" id="KW-1185">Reference proteome</keyword>
<accession>M7NN38</accession>
<feature type="coiled-coil region" evidence="3">
    <location>
        <begin position="141"/>
        <end position="168"/>
    </location>
</feature>
<keyword evidence="1" id="KW-0479">Metal-binding</keyword>
<dbReference type="OrthoDB" id="9783437at2"/>
<organism evidence="5 6">
    <name type="scientific">Cesiribacter andamanensis AMV16</name>
    <dbReference type="NCBI Taxonomy" id="1279009"/>
    <lineage>
        <taxon>Bacteria</taxon>
        <taxon>Pseudomonadati</taxon>
        <taxon>Bacteroidota</taxon>
        <taxon>Cytophagia</taxon>
        <taxon>Cytophagales</taxon>
        <taxon>Cesiribacteraceae</taxon>
        <taxon>Cesiribacter</taxon>
    </lineage>
</organism>